<dbReference type="EMBL" id="QTSX02007146">
    <property type="protein sequence ID" value="KAJ9050611.1"/>
    <property type="molecule type" value="Genomic_DNA"/>
</dbReference>
<sequence>MQSSSTTPKKTLRQTVTPSQTRHLIPSSPLTRLKNLTAEEVMSAAAVIQEDQHRQYVNMDLVVCWDSIPRLQLCGSYATWSVLMLALEDLYVISTRILKVGKRFTGDYQYLN</sequence>
<name>A0ACC2RKK7_9FUNG</name>
<keyword evidence="2" id="KW-1185">Reference proteome</keyword>
<dbReference type="Proteomes" id="UP001165960">
    <property type="component" value="Unassembled WGS sequence"/>
</dbReference>
<protein>
    <submittedName>
        <fullName evidence="1">Uncharacterized protein</fullName>
    </submittedName>
</protein>
<accession>A0ACC2RKK7</accession>
<reference evidence="1" key="1">
    <citation type="submission" date="2022-04" db="EMBL/GenBank/DDBJ databases">
        <title>Genome of the entomopathogenic fungus Entomophthora muscae.</title>
        <authorList>
            <person name="Elya C."/>
            <person name="Lovett B.R."/>
            <person name="Lee E."/>
            <person name="Macias A.M."/>
            <person name="Hajek A.E."/>
            <person name="De Bivort B.L."/>
            <person name="Kasson M.T."/>
            <person name="De Fine Licht H.H."/>
            <person name="Stajich J.E."/>
        </authorList>
    </citation>
    <scope>NUCLEOTIDE SEQUENCE</scope>
    <source>
        <strain evidence="1">Berkeley</strain>
    </source>
</reference>
<comment type="caution">
    <text evidence="1">The sequence shown here is derived from an EMBL/GenBank/DDBJ whole genome shotgun (WGS) entry which is preliminary data.</text>
</comment>
<gene>
    <name evidence="1" type="ORF">DSO57_1012814</name>
</gene>
<organism evidence="1 2">
    <name type="scientific">Entomophthora muscae</name>
    <dbReference type="NCBI Taxonomy" id="34485"/>
    <lineage>
        <taxon>Eukaryota</taxon>
        <taxon>Fungi</taxon>
        <taxon>Fungi incertae sedis</taxon>
        <taxon>Zoopagomycota</taxon>
        <taxon>Entomophthoromycotina</taxon>
        <taxon>Entomophthoromycetes</taxon>
        <taxon>Entomophthorales</taxon>
        <taxon>Entomophthoraceae</taxon>
        <taxon>Entomophthora</taxon>
    </lineage>
</organism>
<evidence type="ECO:0000313" key="1">
    <source>
        <dbReference type="EMBL" id="KAJ9050611.1"/>
    </source>
</evidence>
<proteinExistence type="predicted"/>
<evidence type="ECO:0000313" key="2">
    <source>
        <dbReference type="Proteomes" id="UP001165960"/>
    </source>
</evidence>